<feature type="region of interest" description="Disordered" evidence="1">
    <location>
        <begin position="1"/>
        <end position="129"/>
    </location>
</feature>
<evidence type="ECO:0000313" key="2">
    <source>
        <dbReference type="EMBL" id="ARN79761.1"/>
    </source>
</evidence>
<proteinExistence type="predicted"/>
<evidence type="ECO:0000313" key="3">
    <source>
        <dbReference type="Proteomes" id="UP000193978"/>
    </source>
</evidence>
<keyword evidence="3" id="KW-1185">Reference proteome</keyword>
<feature type="compositionally biased region" description="Basic and acidic residues" evidence="1">
    <location>
        <begin position="115"/>
        <end position="129"/>
    </location>
</feature>
<feature type="compositionally biased region" description="Basic and acidic residues" evidence="1">
    <location>
        <begin position="1"/>
        <end position="39"/>
    </location>
</feature>
<feature type="compositionally biased region" description="Basic and acidic residues" evidence="1">
    <location>
        <begin position="81"/>
        <end position="107"/>
    </location>
</feature>
<dbReference type="AlphaFoldDB" id="A0A1W6MQ76"/>
<dbReference type="KEGG" id="mbry:B1812_00290"/>
<dbReference type="Proteomes" id="UP000193978">
    <property type="component" value="Chromosome"/>
</dbReference>
<gene>
    <name evidence="2" type="ORF">B1812_00290</name>
</gene>
<sequence>MATARYEESRSRRPPPRDEAGRFERERSDERGSDRRSYRDEEEDEDYRSTRSARGGGYEGGSGERGGYAEDVGQGGYFGDPEGHSEIGRRGGQTRHERAMQAPRREAPTSSRGRSRSDEGDYEPSRRRH</sequence>
<name>A0A1W6MQ76_9HYPH</name>
<reference evidence="2 3" key="1">
    <citation type="submission" date="2017-02" db="EMBL/GenBank/DDBJ databases">
        <authorList>
            <person name="Peterson S.W."/>
        </authorList>
    </citation>
    <scope>NUCLEOTIDE SEQUENCE [LARGE SCALE GENOMIC DNA]</scope>
    <source>
        <strain evidence="2 3">S285</strain>
    </source>
</reference>
<feature type="compositionally biased region" description="Gly residues" evidence="1">
    <location>
        <begin position="54"/>
        <end position="66"/>
    </location>
</feature>
<evidence type="ECO:0000256" key="1">
    <source>
        <dbReference type="SAM" id="MobiDB-lite"/>
    </source>
</evidence>
<dbReference type="EMBL" id="CP019948">
    <property type="protein sequence ID" value="ARN79761.1"/>
    <property type="molecule type" value="Genomic_DNA"/>
</dbReference>
<organism evidence="2 3">
    <name type="scientific">Methylocystis bryophila</name>
    <dbReference type="NCBI Taxonomy" id="655015"/>
    <lineage>
        <taxon>Bacteria</taxon>
        <taxon>Pseudomonadati</taxon>
        <taxon>Pseudomonadota</taxon>
        <taxon>Alphaproteobacteria</taxon>
        <taxon>Hyphomicrobiales</taxon>
        <taxon>Methylocystaceae</taxon>
        <taxon>Methylocystis</taxon>
    </lineage>
</organism>
<protein>
    <submittedName>
        <fullName evidence="2">Uncharacterized protein</fullName>
    </submittedName>
</protein>
<accession>A0A1W6MQ76</accession>